<gene>
    <name evidence="6" type="ORF">Scep_017726</name>
</gene>
<feature type="compositionally biased region" description="Basic and acidic residues" evidence="4">
    <location>
        <begin position="776"/>
        <end position="788"/>
    </location>
</feature>
<feature type="compositionally biased region" description="Polar residues" evidence="4">
    <location>
        <begin position="1623"/>
        <end position="1633"/>
    </location>
</feature>
<comment type="subcellular location">
    <subcellularLocation>
        <location evidence="1 3">Nucleus</location>
    </subcellularLocation>
</comment>
<dbReference type="InterPro" id="IPR017923">
    <property type="entry name" value="TFIIS_N"/>
</dbReference>
<evidence type="ECO:0000256" key="1">
    <source>
        <dbReference type="ARBA" id="ARBA00004123"/>
    </source>
</evidence>
<feature type="region of interest" description="Disordered" evidence="4">
    <location>
        <begin position="1078"/>
        <end position="1097"/>
    </location>
</feature>
<dbReference type="SUPFAM" id="SSF47676">
    <property type="entry name" value="Conserved domain common to transcription factors TFIIS, elongin A, CRSP70"/>
    <property type="match status" value="1"/>
</dbReference>
<feature type="region of interest" description="Disordered" evidence="4">
    <location>
        <begin position="746"/>
        <end position="797"/>
    </location>
</feature>
<evidence type="ECO:0000313" key="6">
    <source>
        <dbReference type="EMBL" id="KAK9119633.1"/>
    </source>
</evidence>
<keyword evidence="7" id="KW-1185">Reference proteome</keyword>
<feature type="region of interest" description="Disordered" evidence="4">
    <location>
        <begin position="951"/>
        <end position="984"/>
    </location>
</feature>
<dbReference type="InterPro" id="IPR035441">
    <property type="entry name" value="TFIIS/LEDGF_dom_sf"/>
</dbReference>
<dbReference type="Gene3D" id="1.20.930.10">
    <property type="entry name" value="Conserved domain common to transcription factors TFIIS, elongin A, CRSP70"/>
    <property type="match status" value="1"/>
</dbReference>
<evidence type="ECO:0000256" key="4">
    <source>
        <dbReference type="SAM" id="MobiDB-lite"/>
    </source>
</evidence>
<feature type="compositionally biased region" description="Polar residues" evidence="4">
    <location>
        <begin position="848"/>
        <end position="861"/>
    </location>
</feature>
<accession>A0AAP0NUH9</accession>
<keyword evidence="2 3" id="KW-0539">Nucleus</keyword>
<feature type="compositionally biased region" description="Polar residues" evidence="4">
    <location>
        <begin position="137"/>
        <end position="165"/>
    </location>
</feature>
<dbReference type="SMART" id="SM00509">
    <property type="entry name" value="TFS2N"/>
    <property type="match status" value="1"/>
</dbReference>
<feature type="region of interest" description="Disordered" evidence="4">
    <location>
        <begin position="848"/>
        <end position="886"/>
    </location>
</feature>
<sequence length="1633" mass="173974">MNNNLKPSLESLDPLIQPSMIRSPLELIAIDATALHKCRSSADQFIEREIHDPVRRAVTSQMTSNLECRLMVLHVLLARKSKTDDHKINIDNCALMKSLKDNCPPFIGTEQQEEADKPLDKSQLEMHAAVPSGGRSPRTSNGASTPQLKPSTDTVQNSSSSQPSQLKGKKRERGDQGSDPIKRERCSKVDDGHSGHLRLESMLKLELAKITDKGGLVDNEGVEKLVQLMQTDRAEGKLDLASRVILADVIAATDRFECLGQFVQLRGLSVLDEWLQEVHNGKIGDINGPKDVEKSVEDFLLSLLRALDKLPVNLNALRTWPLGKSVNHLRSHKNVEIQKKARGLVDTWKKRVEVEMQICDEKSGLTQVVSWPSKAGVVEVSHGGNRHMAASSDIPGKSSNIQPSALKTASGKLVHGEGIAKSASTPGSGKLSTLPAMIGVSLKDSHCRLGVSSAMSDVPLTTLKGEKSSSSSQSQNNSQSCSSDHVKPVASAWKEDARSSTAGSPNMGKISSGASRHRRSSHVSQGAALSGPLKENALGKLRPSNRNAKFEKISQSGSTSERALDVPVSDLGNSHRLIVRLPNPGRSPARSANSFDDPSVMVSRASSPGISEKHDRKVKGKIDPSRPNIVEVNTESWQSNDVKEGFTGSEEGDGSPGTIADETRCRDGEEIGKLREAARATCSSSANNVERFPSETKSAKLCDATLSSITALIESCVKYSKANPDAPVGDDGMNLLASVAAGEMSKSDLGSPIASPGVNSPVPQDSSMHNDSASRLSREEALSHRGPSDDCTEMNAAQDNLNGSSCVQDKLHAATAVDDNKATSSTFDEKSVTGASVVDLKQKLESYSNSDMKTDDATSSAPLVMPSLGNTEESGESEGDSQLGGERMVLGGSGSNDGQDFKLKGKCPVIDKTKKLDGLNERVDECNSTTAPDFIYDSAVHAHKTKNVSSGLDCKKESVEESAPSPSLEMGGENKRPAPGLLNSGDLAKQKLAISILNHVDPVDESSENIVKPAGSDEIVSETVVTMEAKNHAKQWDKKKVEQVCDAHSALDDQVGVGSIVSSLKDDSSKTDAEIKEAIESRGAAPDEDSPSNSIERAKKCMKSGFKSSHVETEDREECSSSAEASSLPGTVGSNTAAKLDFDLNEGFTIDEGNQGEAVTPVVTECVSAVHLSSPLPFPVSSTSSSLPASITVAAAAKGPFVPPENLLKSKGELGWKGSAATSAFRPAEPRKALEMPLGTIDTPPDEASVSKQVRAPLDIDLNVPDDRVLEDIASRSSPQETIRISRSNSRCYFGHSEMFNSDSVPARGATGLDLDLNKNEEDNDVAQLSVSAIRKLDRPVLPVKLPTSSGGFLNGEVNVLRDFDLNNGPALDEVASEPIQYAQQSKNDFPYFPPVAGLKFGARDIGSASSWLPGGARDSYPTIIAPAMLPDRGDQPFPIVVNAGMQRILGPPAGSTSLGPDLFRGPVLSSSPAMAFSSTTPLSYPGFPFSSSFPIPSTSFPGVSTTFMESSSGGGLGFPATHSQFVGPVAIPTHYPRPYVISIPDGPSSTESSRKWSMPGLDLNSGPGGSDVDGKDERFTSVSRQFSVPASHAPLTEEQVRMFQATGGILKRKEPEGGWDTQRYSYRQPSWQ</sequence>
<dbReference type="PANTHER" id="PTHR46548:SF1">
    <property type="entry name" value="BAH AND TFIIS DOMAIN-CONTAINING PROTEIN-RELATED"/>
    <property type="match status" value="1"/>
</dbReference>
<evidence type="ECO:0000259" key="5">
    <source>
        <dbReference type="PROSITE" id="PS51319"/>
    </source>
</evidence>
<feature type="domain" description="TFIIS N-terminal" evidence="5">
    <location>
        <begin position="269"/>
        <end position="355"/>
    </location>
</feature>
<organism evidence="6 7">
    <name type="scientific">Stephania cephalantha</name>
    <dbReference type="NCBI Taxonomy" id="152367"/>
    <lineage>
        <taxon>Eukaryota</taxon>
        <taxon>Viridiplantae</taxon>
        <taxon>Streptophyta</taxon>
        <taxon>Embryophyta</taxon>
        <taxon>Tracheophyta</taxon>
        <taxon>Spermatophyta</taxon>
        <taxon>Magnoliopsida</taxon>
        <taxon>Ranunculales</taxon>
        <taxon>Menispermaceae</taxon>
        <taxon>Menispermoideae</taxon>
        <taxon>Cissampelideae</taxon>
        <taxon>Stephania</taxon>
    </lineage>
</organism>
<feature type="compositionally biased region" description="Basic and acidic residues" evidence="4">
    <location>
        <begin position="611"/>
        <end position="624"/>
    </location>
</feature>
<dbReference type="InterPro" id="IPR003617">
    <property type="entry name" value="TFIIS/CRSP70_N_sub"/>
</dbReference>
<proteinExistence type="predicted"/>
<name>A0AAP0NUH9_9MAGN</name>
<evidence type="ECO:0000313" key="7">
    <source>
        <dbReference type="Proteomes" id="UP001419268"/>
    </source>
</evidence>
<feature type="region of interest" description="Disordered" evidence="4">
    <location>
        <begin position="127"/>
        <end position="193"/>
    </location>
</feature>
<feature type="region of interest" description="Disordered" evidence="4">
    <location>
        <begin position="1105"/>
        <end position="1134"/>
    </location>
</feature>
<dbReference type="Pfam" id="PF08711">
    <property type="entry name" value="Med26"/>
    <property type="match status" value="1"/>
</dbReference>
<dbReference type="CDD" id="cd00183">
    <property type="entry name" value="TFIIS_I"/>
    <property type="match status" value="1"/>
</dbReference>
<reference evidence="6 7" key="1">
    <citation type="submission" date="2024-01" db="EMBL/GenBank/DDBJ databases">
        <title>Genome assemblies of Stephania.</title>
        <authorList>
            <person name="Yang L."/>
        </authorList>
    </citation>
    <scope>NUCLEOTIDE SEQUENCE [LARGE SCALE GENOMIC DNA]</scope>
    <source>
        <strain evidence="6">JXDWG</strain>
        <tissue evidence="6">Leaf</tissue>
    </source>
</reference>
<dbReference type="Proteomes" id="UP001419268">
    <property type="component" value="Unassembled WGS sequence"/>
</dbReference>
<dbReference type="PROSITE" id="PS51319">
    <property type="entry name" value="TFIIS_N"/>
    <property type="match status" value="1"/>
</dbReference>
<dbReference type="EMBL" id="JBBNAG010000007">
    <property type="protein sequence ID" value="KAK9119633.1"/>
    <property type="molecule type" value="Genomic_DNA"/>
</dbReference>
<feature type="region of interest" description="Disordered" evidence="4">
    <location>
        <begin position="1608"/>
        <end position="1633"/>
    </location>
</feature>
<feature type="region of interest" description="Disordered" evidence="4">
    <location>
        <begin position="642"/>
        <end position="662"/>
    </location>
</feature>
<evidence type="ECO:0000256" key="2">
    <source>
        <dbReference type="ARBA" id="ARBA00023242"/>
    </source>
</evidence>
<feature type="compositionally biased region" description="Low complexity" evidence="4">
    <location>
        <begin position="468"/>
        <end position="483"/>
    </location>
</feature>
<feature type="region of interest" description="Disordered" evidence="4">
    <location>
        <begin position="463"/>
        <end position="626"/>
    </location>
</feature>
<feature type="region of interest" description="Disordered" evidence="4">
    <location>
        <begin position="1545"/>
        <end position="1577"/>
    </location>
</feature>
<feature type="compositionally biased region" description="Polar residues" evidence="4">
    <location>
        <begin position="757"/>
        <end position="775"/>
    </location>
</feature>
<comment type="caution">
    <text evidence="6">The sequence shown here is derived from an EMBL/GenBank/DDBJ whole genome shotgun (WGS) entry which is preliminary data.</text>
</comment>
<evidence type="ECO:0000256" key="3">
    <source>
        <dbReference type="PROSITE-ProRule" id="PRU00649"/>
    </source>
</evidence>
<protein>
    <recommendedName>
        <fullName evidence="5">TFIIS N-terminal domain-containing protein</fullName>
    </recommendedName>
</protein>
<dbReference type="GO" id="GO:0005634">
    <property type="term" value="C:nucleus"/>
    <property type="evidence" value="ECO:0007669"/>
    <property type="project" value="UniProtKB-SubCell"/>
</dbReference>
<feature type="compositionally biased region" description="Basic and acidic residues" evidence="4">
    <location>
        <begin position="172"/>
        <end position="193"/>
    </location>
</feature>
<dbReference type="PANTHER" id="PTHR46548">
    <property type="entry name" value="BAH AND TFIIS DOMAIN-CONTAINING PROTEIN-RELATED"/>
    <property type="match status" value="1"/>
</dbReference>